<dbReference type="EMBL" id="AGAY01000042">
    <property type="protein sequence ID" value="EGY52692.1"/>
    <property type="molecule type" value="Genomic_DNA"/>
</dbReference>
<dbReference type="STRING" id="1032488.HMPREF9371_1116"/>
<name>G4CHM7_9NEIS</name>
<accession>G4CHM7</accession>
<dbReference type="HOGENOM" id="CLU_3313308_0_0_4"/>
<evidence type="ECO:0000313" key="1">
    <source>
        <dbReference type="EMBL" id="EGY52692.1"/>
    </source>
</evidence>
<dbReference type="Proteomes" id="UP000003019">
    <property type="component" value="Unassembled WGS sequence"/>
</dbReference>
<sequence length="39" mass="4540">MTDINTPAARPFIVRTFCAMCTRLEILSILTIFKHKSYH</sequence>
<dbReference type="AlphaFoldDB" id="G4CHM7"/>
<keyword evidence="2" id="KW-1185">Reference proteome</keyword>
<protein>
    <submittedName>
        <fullName evidence="1">Uncharacterized protein</fullName>
    </submittedName>
</protein>
<gene>
    <name evidence="1" type="ORF">HMPREF9371_1116</name>
</gene>
<organism evidence="1 2">
    <name type="scientific">Neisseria shayeganii 871</name>
    <dbReference type="NCBI Taxonomy" id="1032488"/>
    <lineage>
        <taxon>Bacteria</taxon>
        <taxon>Pseudomonadati</taxon>
        <taxon>Pseudomonadota</taxon>
        <taxon>Betaproteobacteria</taxon>
        <taxon>Neisseriales</taxon>
        <taxon>Neisseriaceae</taxon>
        <taxon>Neisseria</taxon>
    </lineage>
</organism>
<evidence type="ECO:0000313" key="2">
    <source>
        <dbReference type="Proteomes" id="UP000003019"/>
    </source>
</evidence>
<reference evidence="1 2" key="1">
    <citation type="submission" date="2011-05" db="EMBL/GenBank/DDBJ databases">
        <authorList>
            <person name="Muzny D."/>
            <person name="Qin X."/>
            <person name="Deng J."/>
            <person name="Jiang H."/>
            <person name="Liu Y."/>
            <person name="Qu J."/>
            <person name="Song X.-Z."/>
            <person name="Zhang L."/>
            <person name="Thornton R."/>
            <person name="Coyle M."/>
            <person name="Francisco L."/>
            <person name="Jackson L."/>
            <person name="Javaid M."/>
            <person name="Korchina V."/>
            <person name="Kovar C."/>
            <person name="Mata R."/>
            <person name="Mathew T."/>
            <person name="Ngo R."/>
            <person name="Nguyen L."/>
            <person name="Nguyen N."/>
            <person name="Okwuonu G."/>
            <person name="Ongeri F."/>
            <person name="Pham C."/>
            <person name="Simmons D."/>
            <person name="Wilczek-Boney K."/>
            <person name="Hale W."/>
            <person name="Jakkamsetti A."/>
            <person name="Pham P."/>
            <person name="Ruth R."/>
            <person name="San Lucas F."/>
            <person name="Warren J."/>
            <person name="Zhang J."/>
            <person name="Zhao Z."/>
            <person name="Zhou C."/>
            <person name="Zhu D."/>
            <person name="Lee S."/>
            <person name="Bess C."/>
            <person name="Blankenburg K."/>
            <person name="Forbes L."/>
            <person name="Fu Q."/>
            <person name="Gubbala S."/>
            <person name="Hirani K."/>
            <person name="Jayaseelan J.C."/>
            <person name="Lara F."/>
            <person name="Munidasa M."/>
            <person name="Palculict T."/>
            <person name="Patil S."/>
            <person name="Pu L.-L."/>
            <person name="Saada N."/>
            <person name="Tang L."/>
            <person name="Weissenberger G."/>
            <person name="Zhu Y."/>
            <person name="Hemphill L."/>
            <person name="Shang Y."/>
            <person name="Youmans B."/>
            <person name="Ayvaz T."/>
            <person name="Ross M."/>
            <person name="Santibanez J."/>
            <person name="Aqrawi P."/>
            <person name="Gross S."/>
            <person name="Joshi V."/>
            <person name="Fowler G."/>
            <person name="Nazareth L."/>
            <person name="Reid J."/>
            <person name="Worley K."/>
            <person name="Petrosino J."/>
            <person name="Highlander S."/>
            <person name="Gibbs R."/>
        </authorList>
    </citation>
    <scope>NUCLEOTIDE SEQUENCE [LARGE SCALE GENOMIC DNA]</scope>
    <source>
        <strain evidence="1 2">871</strain>
    </source>
</reference>
<proteinExistence type="predicted"/>
<comment type="caution">
    <text evidence="1">The sequence shown here is derived from an EMBL/GenBank/DDBJ whole genome shotgun (WGS) entry which is preliminary data.</text>
</comment>